<dbReference type="AlphaFoldDB" id="A0A917MZS3"/>
<organism evidence="2 3">
    <name type="scientific">Mucilaginibacter galii</name>
    <dbReference type="NCBI Taxonomy" id="2005073"/>
    <lineage>
        <taxon>Bacteria</taxon>
        <taxon>Pseudomonadati</taxon>
        <taxon>Bacteroidota</taxon>
        <taxon>Sphingobacteriia</taxon>
        <taxon>Sphingobacteriales</taxon>
        <taxon>Sphingobacteriaceae</taxon>
        <taxon>Mucilaginibacter</taxon>
    </lineage>
</organism>
<protein>
    <recommendedName>
        <fullName evidence="1">YdhG-like domain-containing protein</fullName>
    </recommendedName>
</protein>
<dbReference type="Gene3D" id="3.90.1150.200">
    <property type="match status" value="1"/>
</dbReference>
<sequence length="199" mass="23297">METYDPRQDEYIAKAADFAQPILIHLRQLIHDTIPEIQETMKWSMPFFDLKGPVCQMAAFKQHCTFGLWKGALLFDPDNLLEKSDSMGHFRRITSLVDLPADEILMQYIREAVELNKQGIKIVKPKSTIKPPLVVPDYFAKLLKEHPQAEIQFNAFSNSHKKEYIEWITDAKTEGTRQKRMLTAMEWLSQGRSRHWKHQ</sequence>
<dbReference type="EMBL" id="BMDO01000001">
    <property type="protein sequence ID" value="GGI49083.1"/>
    <property type="molecule type" value="Genomic_DNA"/>
</dbReference>
<reference evidence="2" key="1">
    <citation type="journal article" date="2014" name="Int. J. Syst. Evol. Microbiol.">
        <title>Complete genome sequence of Corynebacterium casei LMG S-19264T (=DSM 44701T), isolated from a smear-ripened cheese.</title>
        <authorList>
            <consortium name="US DOE Joint Genome Institute (JGI-PGF)"/>
            <person name="Walter F."/>
            <person name="Albersmeier A."/>
            <person name="Kalinowski J."/>
            <person name="Ruckert C."/>
        </authorList>
    </citation>
    <scope>NUCLEOTIDE SEQUENCE</scope>
    <source>
        <strain evidence="2">CCM 8711</strain>
    </source>
</reference>
<evidence type="ECO:0000313" key="3">
    <source>
        <dbReference type="Proteomes" id="UP000662074"/>
    </source>
</evidence>
<proteinExistence type="predicted"/>
<evidence type="ECO:0000313" key="2">
    <source>
        <dbReference type="EMBL" id="GGI49083.1"/>
    </source>
</evidence>
<gene>
    <name evidence="2" type="ORF">GCM10011425_02950</name>
</gene>
<evidence type="ECO:0000259" key="1">
    <source>
        <dbReference type="Pfam" id="PF08818"/>
    </source>
</evidence>
<reference evidence="2" key="2">
    <citation type="submission" date="2020-09" db="EMBL/GenBank/DDBJ databases">
        <authorList>
            <person name="Sun Q."/>
            <person name="Sedlacek I."/>
        </authorList>
    </citation>
    <scope>NUCLEOTIDE SEQUENCE</scope>
    <source>
        <strain evidence="2">CCM 8711</strain>
    </source>
</reference>
<dbReference type="Pfam" id="PF13376">
    <property type="entry name" value="OmdA"/>
    <property type="match status" value="1"/>
</dbReference>
<dbReference type="Proteomes" id="UP000662074">
    <property type="component" value="Unassembled WGS sequence"/>
</dbReference>
<dbReference type="SUPFAM" id="SSF159888">
    <property type="entry name" value="YdhG-like"/>
    <property type="match status" value="1"/>
</dbReference>
<name>A0A917MZS3_9SPHI</name>
<dbReference type="InterPro" id="IPR014922">
    <property type="entry name" value="YdhG-like"/>
</dbReference>
<dbReference type="RefSeq" id="WP_188413117.1">
    <property type="nucleotide sequence ID" value="NZ_BMDO01000001.1"/>
</dbReference>
<dbReference type="Pfam" id="PF08818">
    <property type="entry name" value="DUF1801"/>
    <property type="match status" value="1"/>
</dbReference>
<keyword evidence="3" id="KW-1185">Reference proteome</keyword>
<accession>A0A917MZS3</accession>
<comment type="caution">
    <text evidence="2">The sequence shown here is derived from an EMBL/GenBank/DDBJ whole genome shotgun (WGS) entry which is preliminary data.</text>
</comment>
<feature type="domain" description="YdhG-like" evidence="1">
    <location>
        <begin position="20"/>
        <end position="113"/>
    </location>
</feature>